<keyword evidence="4" id="KW-0574">Periplasm</keyword>
<proteinExistence type="predicted"/>
<dbReference type="Proteomes" id="UP001310386">
    <property type="component" value="Unassembled WGS sequence"/>
</dbReference>
<comment type="caution">
    <text evidence="6">The sequence shown here is derived from an EMBL/GenBank/DDBJ whole genome shotgun (WGS) entry which is preliminary data.</text>
</comment>
<dbReference type="PANTHER" id="PTHR30222:SF17">
    <property type="entry name" value="SPERMIDINE_PUTRESCINE-BINDING PERIPLASMIC PROTEIN"/>
    <property type="match status" value="1"/>
</dbReference>
<dbReference type="EMBL" id="JAYJLD010000008">
    <property type="protein sequence ID" value="MEB3101564.1"/>
    <property type="molecule type" value="Genomic_DNA"/>
</dbReference>
<evidence type="ECO:0000256" key="1">
    <source>
        <dbReference type="ARBA" id="ARBA00004418"/>
    </source>
</evidence>
<gene>
    <name evidence="6" type="ORF">VF724_07800</name>
</gene>
<dbReference type="RefSeq" id="WP_371753681.1">
    <property type="nucleotide sequence ID" value="NZ_JAYJLD010000008.1"/>
</dbReference>
<keyword evidence="3" id="KW-0732">Signal</keyword>
<feature type="region of interest" description="Disordered" evidence="5">
    <location>
        <begin position="31"/>
        <end position="60"/>
    </location>
</feature>
<accession>A0ABU5ZGE2</accession>
<dbReference type="Pfam" id="PF13416">
    <property type="entry name" value="SBP_bac_8"/>
    <property type="match status" value="1"/>
</dbReference>
<evidence type="ECO:0000313" key="6">
    <source>
        <dbReference type="EMBL" id="MEB3101564.1"/>
    </source>
</evidence>
<dbReference type="InterPro" id="IPR006059">
    <property type="entry name" value="SBP"/>
</dbReference>
<dbReference type="InterPro" id="IPR001188">
    <property type="entry name" value="Sperm_putr-bd"/>
</dbReference>
<evidence type="ECO:0000256" key="5">
    <source>
        <dbReference type="SAM" id="MobiDB-lite"/>
    </source>
</evidence>
<evidence type="ECO:0000313" key="7">
    <source>
        <dbReference type="Proteomes" id="UP001310386"/>
    </source>
</evidence>
<comment type="subcellular location">
    <subcellularLocation>
        <location evidence="1">Periplasm</location>
    </subcellularLocation>
</comment>
<dbReference type="PROSITE" id="PS51257">
    <property type="entry name" value="PROKAR_LIPOPROTEIN"/>
    <property type="match status" value="1"/>
</dbReference>
<keyword evidence="7" id="KW-1185">Reference proteome</keyword>
<dbReference type="PANTHER" id="PTHR30222">
    <property type="entry name" value="SPERMIDINE/PUTRESCINE-BINDING PERIPLASMIC PROTEIN"/>
    <property type="match status" value="1"/>
</dbReference>
<keyword evidence="2" id="KW-0813">Transport</keyword>
<dbReference type="PRINTS" id="PR00909">
    <property type="entry name" value="SPERMDNBNDNG"/>
</dbReference>
<dbReference type="SUPFAM" id="SSF53850">
    <property type="entry name" value="Periplasmic binding protein-like II"/>
    <property type="match status" value="1"/>
</dbReference>
<sequence>MIKRLKGVSFILAILFGLSLWLSACGGGSGTDTSQKPADSATAAPDSASKTDSAAKPDAKSDSKTLNLLTWEGYADPAFIKGFEEKYGVKVTATYFGSSDELVSKLKGGGGNVYDVISPSSDVAGYLVQQDLVAPIDVNQISNYSKLAKKLTDMPDVKKDGKLYGIPFTWGPDSLIYDADVIKTPPTSWNVFWDPQYKGKVSIWDDISNIYLVGQMMGLDKNDPGAVYNMTDQQLQEAKKKLIELKSQIRKYWATAGELNDLFSNKEIVLAVGWPLTPITVNKTGRNLQEVIPQEGITGWIDRLMVVKSSPNQELAQKYIDYAVSAETQKIVADVTGYGVANLDAKKLMSEEQAKSIHIDDMENYMQKINFWQQVKERDKYNEIWNEVKAQ</sequence>
<name>A0ABU5ZGE2_9BACL</name>
<evidence type="ECO:0000256" key="2">
    <source>
        <dbReference type="ARBA" id="ARBA00022448"/>
    </source>
</evidence>
<dbReference type="CDD" id="cd13588">
    <property type="entry name" value="PBP2_polyamine_1"/>
    <property type="match status" value="1"/>
</dbReference>
<organism evidence="6 7">
    <name type="scientific">Ferviditalea candida</name>
    <dbReference type="NCBI Taxonomy" id="3108399"/>
    <lineage>
        <taxon>Bacteria</taxon>
        <taxon>Bacillati</taxon>
        <taxon>Bacillota</taxon>
        <taxon>Bacilli</taxon>
        <taxon>Bacillales</taxon>
        <taxon>Paenibacillaceae</taxon>
        <taxon>Ferviditalea</taxon>
    </lineage>
</organism>
<evidence type="ECO:0000256" key="3">
    <source>
        <dbReference type="ARBA" id="ARBA00022729"/>
    </source>
</evidence>
<protein>
    <submittedName>
        <fullName evidence="6">ABC transporter substrate-binding protein</fullName>
    </submittedName>
</protein>
<dbReference type="Gene3D" id="3.40.190.10">
    <property type="entry name" value="Periplasmic binding protein-like II"/>
    <property type="match status" value="2"/>
</dbReference>
<reference evidence="6" key="1">
    <citation type="submission" date="2023-12" db="EMBL/GenBank/DDBJ databases">
        <title>Fervidustalea candida gen. nov., sp. nov., a novel member of the family Paenibacillaceae isolated from a geothermal area.</title>
        <authorList>
            <person name="Li W.-J."/>
            <person name="Jiao J.-Y."/>
            <person name="Chen Y."/>
        </authorList>
    </citation>
    <scope>NUCLEOTIDE SEQUENCE</scope>
    <source>
        <strain evidence="6">SYSU GA230002</strain>
    </source>
</reference>
<feature type="compositionally biased region" description="Low complexity" evidence="5">
    <location>
        <begin position="36"/>
        <end position="52"/>
    </location>
</feature>
<evidence type="ECO:0000256" key="4">
    <source>
        <dbReference type="ARBA" id="ARBA00022764"/>
    </source>
</evidence>